<name>A0A9D1WSF0_9FIRM</name>
<dbReference type="PANTHER" id="PTHR43401:SF2">
    <property type="entry name" value="L-THREONINE 3-DEHYDROGENASE"/>
    <property type="match status" value="1"/>
</dbReference>
<dbReference type="InterPro" id="IPR050129">
    <property type="entry name" value="Zn_alcohol_dh"/>
</dbReference>
<dbReference type="SUPFAM" id="SSF51735">
    <property type="entry name" value="NAD(P)-binding Rossmann-fold domains"/>
    <property type="match status" value="1"/>
</dbReference>
<dbReference type="EMBL" id="DXES01000192">
    <property type="protein sequence ID" value="HIX66399.1"/>
    <property type="molecule type" value="Genomic_DNA"/>
</dbReference>
<dbReference type="InterPro" id="IPR020843">
    <property type="entry name" value="ER"/>
</dbReference>
<dbReference type="GO" id="GO:0008270">
    <property type="term" value="F:zinc ion binding"/>
    <property type="evidence" value="ECO:0007669"/>
    <property type="project" value="InterPro"/>
</dbReference>
<proteinExistence type="inferred from homology"/>
<evidence type="ECO:0000256" key="4">
    <source>
        <dbReference type="RuleBase" id="RU361277"/>
    </source>
</evidence>
<feature type="domain" description="Enoyl reductase (ER)" evidence="5">
    <location>
        <begin position="9"/>
        <end position="336"/>
    </location>
</feature>
<dbReference type="PROSITE" id="PS00059">
    <property type="entry name" value="ADH_ZINC"/>
    <property type="match status" value="1"/>
</dbReference>
<dbReference type="InterPro" id="IPR002328">
    <property type="entry name" value="ADH_Zn_CS"/>
</dbReference>
<dbReference type="Pfam" id="PF00107">
    <property type="entry name" value="ADH_zinc_N"/>
    <property type="match status" value="1"/>
</dbReference>
<accession>A0A9D1WSF0</accession>
<dbReference type="Gene3D" id="3.90.180.10">
    <property type="entry name" value="Medium-chain alcohol dehydrogenases, catalytic domain"/>
    <property type="match status" value="1"/>
</dbReference>
<evidence type="ECO:0000313" key="7">
    <source>
        <dbReference type="Proteomes" id="UP000886800"/>
    </source>
</evidence>
<reference evidence="6" key="1">
    <citation type="journal article" date="2021" name="PeerJ">
        <title>Extensive microbial diversity within the chicken gut microbiome revealed by metagenomics and culture.</title>
        <authorList>
            <person name="Gilroy R."/>
            <person name="Ravi A."/>
            <person name="Getino M."/>
            <person name="Pursley I."/>
            <person name="Horton D.L."/>
            <person name="Alikhan N.F."/>
            <person name="Baker D."/>
            <person name="Gharbi K."/>
            <person name="Hall N."/>
            <person name="Watson M."/>
            <person name="Adriaenssens E.M."/>
            <person name="Foster-Nyarko E."/>
            <person name="Jarju S."/>
            <person name="Secka A."/>
            <person name="Antonio M."/>
            <person name="Oren A."/>
            <person name="Chaudhuri R.R."/>
            <person name="La Ragione R."/>
            <person name="Hildebrand F."/>
            <person name="Pallen M.J."/>
        </authorList>
    </citation>
    <scope>NUCLEOTIDE SEQUENCE</scope>
    <source>
        <strain evidence="6">CHK188-5543</strain>
    </source>
</reference>
<protein>
    <submittedName>
        <fullName evidence="6">Alcohol dehydrogenase catalytic domain-containing protein</fullName>
    </submittedName>
</protein>
<dbReference type="InterPro" id="IPR011032">
    <property type="entry name" value="GroES-like_sf"/>
</dbReference>
<gene>
    <name evidence="6" type="ORF">H9736_09145</name>
</gene>
<keyword evidence="2 4" id="KW-0862">Zinc</keyword>
<dbReference type="SMART" id="SM00829">
    <property type="entry name" value="PKS_ER"/>
    <property type="match status" value="1"/>
</dbReference>
<dbReference type="PANTHER" id="PTHR43401">
    <property type="entry name" value="L-THREONINE 3-DEHYDROGENASE"/>
    <property type="match status" value="1"/>
</dbReference>
<keyword evidence="3" id="KW-0560">Oxidoreductase</keyword>
<dbReference type="InterPro" id="IPR013149">
    <property type="entry name" value="ADH-like_C"/>
</dbReference>
<evidence type="ECO:0000256" key="2">
    <source>
        <dbReference type="ARBA" id="ARBA00022833"/>
    </source>
</evidence>
<evidence type="ECO:0000259" key="5">
    <source>
        <dbReference type="SMART" id="SM00829"/>
    </source>
</evidence>
<evidence type="ECO:0000256" key="1">
    <source>
        <dbReference type="ARBA" id="ARBA00022723"/>
    </source>
</evidence>
<sequence length="346" mass="37509">MKYKILVMEDIGKLNIREAEVPKPGKGELLVKVKNCNICTTDWQNWNGSRGKTNKKFPYAPGHEAAGIVEEVGPGVTLYQPGDYIAVGYAGCGYCVECKKGNTVHCQNGTSTTIDDVTGGFGMSQYVVIRAAEAFKMNPEIPYEVACYLEPVSTSIHGIKKLNVQAGDSLLVIGAGNLGLVNAQVARAAGCRTFVSEVNPQRIEIAKSLGFEVMNPNQDDILEFADRFTNGYGVDHVVVAVGNTPATEQAFKVVKFAGKVLLFAAGYPSPELNLNVNQVHYGNWHIIGTGGSDVADFQLACQYLNDGTVKVDKLLSQTLPLEEYQRAFELAATPGTYRVSISLWDE</sequence>
<dbReference type="Pfam" id="PF08240">
    <property type="entry name" value="ADH_N"/>
    <property type="match status" value="1"/>
</dbReference>
<dbReference type="Gene3D" id="3.40.50.720">
    <property type="entry name" value="NAD(P)-binding Rossmann-like Domain"/>
    <property type="match status" value="1"/>
</dbReference>
<dbReference type="SUPFAM" id="SSF50129">
    <property type="entry name" value="GroES-like"/>
    <property type="match status" value="1"/>
</dbReference>
<dbReference type="AlphaFoldDB" id="A0A9D1WSF0"/>
<keyword evidence="1 4" id="KW-0479">Metal-binding</keyword>
<evidence type="ECO:0000313" key="6">
    <source>
        <dbReference type="EMBL" id="HIX66399.1"/>
    </source>
</evidence>
<evidence type="ECO:0000256" key="3">
    <source>
        <dbReference type="ARBA" id="ARBA00023002"/>
    </source>
</evidence>
<comment type="similarity">
    <text evidence="4">Belongs to the zinc-containing alcohol dehydrogenase family.</text>
</comment>
<organism evidence="6 7">
    <name type="scientific">Candidatus Anaerotruncus excrementipullorum</name>
    <dbReference type="NCBI Taxonomy" id="2838465"/>
    <lineage>
        <taxon>Bacteria</taxon>
        <taxon>Bacillati</taxon>
        <taxon>Bacillota</taxon>
        <taxon>Clostridia</taxon>
        <taxon>Eubacteriales</taxon>
        <taxon>Oscillospiraceae</taxon>
        <taxon>Anaerotruncus</taxon>
    </lineage>
</organism>
<comment type="cofactor">
    <cofactor evidence="4">
        <name>Zn(2+)</name>
        <dbReference type="ChEBI" id="CHEBI:29105"/>
    </cofactor>
</comment>
<reference evidence="6" key="2">
    <citation type="submission" date="2021-04" db="EMBL/GenBank/DDBJ databases">
        <authorList>
            <person name="Gilroy R."/>
        </authorList>
    </citation>
    <scope>NUCLEOTIDE SEQUENCE</scope>
    <source>
        <strain evidence="6">CHK188-5543</strain>
    </source>
</reference>
<comment type="caution">
    <text evidence="6">The sequence shown here is derived from an EMBL/GenBank/DDBJ whole genome shotgun (WGS) entry which is preliminary data.</text>
</comment>
<dbReference type="InterPro" id="IPR036291">
    <property type="entry name" value="NAD(P)-bd_dom_sf"/>
</dbReference>
<dbReference type="GO" id="GO:0016491">
    <property type="term" value="F:oxidoreductase activity"/>
    <property type="evidence" value="ECO:0007669"/>
    <property type="project" value="UniProtKB-KW"/>
</dbReference>
<dbReference type="Proteomes" id="UP000886800">
    <property type="component" value="Unassembled WGS sequence"/>
</dbReference>
<dbReference type="InterPro" id="IPR013154">
    <property type="entry name" value="ADH-like_N"/>
</dbReference>